<dbReference type="PANTHER" id="PTHR34142:SF1">
    <property type="entry name" value="GLYCOSIDE HYDROLASE FAMILY 5 DOMAIN-CONTAINING PROTEIN"/>
    <property type="match status" value="1"/>
</dbReference>
<feature type="chain" id="PRO_5044317340" evidence="5">
    <location>
        <begin position="23"/>
        <end position="325"/>
    </location>
</feature>
<sequence>MNHGLSLIYLALLSSFISIVFTKDALYEPVSKHGQLSVSGNQLVNENGEAVQLKGMSLAWSIWWPQFYNEPTVDGIKNGCHSNVVRAPLAIETNDGGYLTDPEGQKKLIVDVIEAAIKHDLYVIVDWHEEKAETHQAQAIQFFDEISKTYGSYPNIIYETFNEPTSQSWSTTLKPYHEAVIKAIRANDPDNLIIVGTPTWSQSVDQAAADPITDQTNIMYSLHFYAGTHKQWLRDTAQSALDSGIGIFVTEYGTVNADATAPIDLEESKLWWEWLDKNNLSYVNYDVTDKDEGASVLIPGTTAENVCKEEYLTEAGKLAVEQNKK</sequence>
<keyword evidence="3 4" id="KW-0326">Glycosidase</keyword>
<dbReference type="SUPFAM" id="SSF51445">
    <property type="entry name" value="(Trans)glycosidases"/>
    <property type="match status" value="1"/>
</dbReference>
<keyword evidence="2 4" id="KW-0378">Hydrolase</keyword>
<dbReference type="Pfam" id="PF00150">
    <property type="entry name" value="Cellulase"/>
    <property type="match status" value="1"/>
</dbReference>
<evidence type="ECO:0000256" key="4">
    <source>
        <dbReference type="RuleBase" id="RU361153"/>
    </source>
</evidence>
<dbReference type="AlphaFoldDB" id="A0AB39A369"/>
<dbReference type="Gene3D" id="3.20.20.80">
    <property type="entry name" value="Glycosidases"/>
    <property type="match status" value="1"/>
</dbReference>
<name>A0AB39A369_9CUCU</name>
<dbReference type="InterPro" id="IPR001547">
    <property type="entry name" value="Glyco_hydro_5"/>
</dbReference>
<evidence type="ECO:0000256" key="3">
    <source>
        <dbReference type="ARBA" id="ARBA00023295"/>
    </source>
</evidence>
<evidence type="ECO:0000256" key="2">
    <source>
        <dbReference type="ARBA" id="ARBA00022801"/>
    </source>
</evidence>
<dbReference type="PANTHER" id="PTHR34142">
    <property type="entry name" value="ENDO-BETA-1,4-GLUCANASE A"/>
    <property type="match status" value="1"/>
</dbReference>
<dbReference type="GO" id="GO:0004553">
    <property type="term" value="F:hydrolase activity, hydrolyzing O-glycosyl compounds"/>
    <property type="evidence" value="ECO:0007669"/>
    <property type="project" value="InterPro"/>
</dbReference>
<dbReference type="GO" id="GO:0000272">
    <property type="term" value="P:polysaccharide catabolic process"/>
    <property type="evidence" value="ECO:0007669"/>
    <property type="project" value="InterPro"/>
</dbReference>
<accession>A0AB39A369</accession>
<protein>
    <submittedName>
        <fullName evidence="7">Endoglucanase Z4</fullName>
    </submittedName>
</protein>
<proteinExistence type="evidence at transcript level"/>
<feature type="signal peptide" evidence="5">
    <location>
        <begin position="1"/>
        <end position="22"/>
    </location>
</feature>
<dbReference type="EMBL" id="PQ050622">
    <property type="protein sequence ID" value="XDE69803.1"/>
    <property type="molecule type" value="mRNA"/>
</dbReference>
<dbReference type="PROSITE" id="PS00659">
    <property type="entry name" value="GLYCOSYL_HYDROL_F5"/>
    <property type="match status" value="1"/>
</dbReference>
<dbReference type="InterPro" id="IPR017853">
    <property type="entry name" value="GH"/>
</dbReference>
<evidence type="ECO:0000256" key="5">
    <source>
        <dbReference type="SAM" id="SignalP"/>
    </source>
</evidence>
<evidence type="ECO:0000256" key="1">
    <source>
        <dbReference type="ARBA" id="ARBA00005641"/>
    </source>
</evidence>
<reference evidence="7" key="1">
    <citation type="submission" date="2024-07" db="EMBL/GenBank/DDBJ databases">
        <authorList>
            <person name="Su R."/>
        </authorList>
    </citation>
    <scope>NUCLEOTIDE SEQUENCE</scope>
</reference>
<comment type="similarity">
    <text evidence="1 4">Belongs to the glycosyl hydrolase 5 (cellulase A) family.</text>
</comment>
<evidence type="ECO:0000313" key="7">
    <source>
        <dbReference type="EMBL" id="XDE69803.1"/>
    </source>
</evidence>
<keyword evidence="5" id="KW-0732">Signal</keyword>
<organism evidence="7">
    <name type="scientific">Glenea cantor</name>
    <dbReference type="NCBI Taxonomy" id="983541"/>
    <lineage>
        <taxon>Eukaryota</taxon>
        <taxon>Metazoa</taxon>
        <taxon>Ecdysozoa</taxon>
        <taxon>Arthropoda</taxon>
        <taxon>Hexapoda</taxon>
        <taxon>Insecta</taxon>
        <taxon>Pterygota</taxon>
        <taxon>Neoptera</taxon>
        <taxon>Endopterygota</taxon>
        <taxon>Coleoptera</taxon>
        <taxon>Polyphaga</taxon>
        <taxon>Cucujiformia</taxon>
        <taxon>Chrysomeloidea</taxon>
        <taxon>Cerambycidae</taxon>
        <taxon>Lamiinae</taxon>
        <taxon>Saperdini</taxon>
        <taxon>Glenea</taxon>
    </lineage>
</organism>
<dbReference type="InterPro" id="IPR018087">
    <property type="entry name" value="Glyco_hydro_5_CS"/>
</dbReference>
<evidence type="ECO:0000259" key="6">
    <source>
        <dbReference type="Pfam" id="PF00150"/>
    </source>
</evidence>
<feature type="domain" description="Glycoside hydrolase family 5" evidence="6">
    <location>
        <begin position="44"/>
        <end position="290"/>
    </location>
</feature>